<dbReference type="Proteomes" id="UP000682982">
    <property type="component" value="Unassembled WGS sequence"/>
</dbReference>
<keyword evidence="3" id="KW-1185">Reference proteome</keyword>
<comment type="caution">
    <text evidence="2">The sequence shown here is derived from an EMBL/GenBank/DDBJ whole genome shotgun (WGS) entry which is preliminary data.</text>
</comment>
<dbReference type="Gene3D" id="3.40.1580.10">
    <property type="entry name" value="SMI1/KNR4-like"/>
    <property type="match status" value="1"/>
</dbReference>
<sequence length="138" mass="15228">MFSANSAWFRNPGASNDALQSLREVVGVNLPKEYFELLAYSNGGEGSLPMSPFNFCLDSAEVATNNKVKNIYEEFFPGFFVFGGSGGGDYIAFDIRTPEPWPIVAIDMTNIDLDESVNFIAKDFSTFLEQVGLEQTDV</sequence>
<evidence type="ECO:0000313" key="3">
    <source>
        <dbReference type="Proteomes" id="UP000682982"/>
    </source>
</evidence>
<gene>
    <name evidence="2" type="ORF">KDM87_06260</name>
</gene>
<protein>
    <submittedName>
        <fullName evidence="2">SMI1/KNR4 family protein</fullName>
    </submittedName>
</protein>
<dbReference type="InterPro" id="IPR037883">
    <property type="entry name" value="Knr4/Smi1-like_sf"/>
</dbReference>
<reference evidence="2 3" key="1">
    <citation type="submission" date="2021-04" db="EMBL/GenBank/DDBJ databases">
        <title>novel species isolated from subtropical streams in China.</title>
        <authorList>
            <person name="Lu H."/>
        </authorList>
    </citation>
    <scope>NUCLEOTIDE SEQUENCE [LARGE SCALE GENOMIC DNA]</scope>
    <source>
        <strain evidence="2 3">FT147W</strain>
    </source>
</reference>
<dbReference type="EMBL" id="JAGSPK010000002">
    <property type="protein sequence ID" value="MBR7792196.1"/>
    <property type="molecule type" value="Genomic_DNA"/>
</dbReference>
<feature type="domain" description="Knr4/Smi1-like" evidence="1">
    <location>
        <begin position="13"/>
        <end position="130"/>
    </location>
</feature>
<accession>A0ABS5H0F8</accession>
<dbReference type="RefSeq" id="WP_212678272.1">
    <property type="nucleotide sequence ID" value="NZ_JAGSPK010000002.1"/>
</dbReference>
<dbReference type="SMART" id="SM00860">
    <property type="entry name" value="SMI1_KNR4"/>
    <property type="match status" value="1"/>
</dbReference>
<dbReference type="InterPro" id="IPR018958">
    <property type="entry name" value="Knr4/Smi1-like_dom"/>
</dbReference>
<organism evidence="2 3">
    <name type="scientific">Undibacterium rivi</name>
    <dbReference type="NCBI Taxonomy" id="2828729"/>
    <lineage>
        <taxon>Bacteria</taxon>
        <taxon>Pseudomonadati</taxon>
        <taxon>Pseudomonadota</taxon>
        <taxon>Betaproteobacteria</taxon>
        <taxon>Burkholderiales</taxon>
        <taxon>Oxalobacteraceae</taxon>
        <taxon>Undibacterium</taxon>
    </lineage>
</organism>
<proteinExistence type="predicted"/>
<dbReference type="SUPFAM" id="SSF160631">
    <property type="entry name" value="SMI1/KNR4-like"/>
    <property type="match status" value="1"/>
</dbReference>
<name>A0ABS5H0F8_9BURK</name>
<evidence type="ECO:0000259" key="1">
    <source>
        <dbReference type="SMART" id="SM00860"/>
    </source>
</evidence>
<dbReference type="Pfam" id="PF09346">
    <property type="entry name" value="SMI1_KNR4"/>
    <property type="match status" value="1"/>
</dbReference>
<evidence type="ECO:0000313" key="2">
    <source>
        <dbReference type="EMBL" id="MBR7792196.1"/>
    </source>
</evidence>